<protein>
    <submittedName>
        <fullName evidence="2">Uncharacterized protein</fullName>
    </submittedName>
</protein>
<evidence type="ECO:0000256" key="1">
    <source>
        <dbReference type="SAM" id="MobiDB-lite"/>
    </source>
</evidence>
<accession>J7LHQ4</accession>
<proteinExistence type="predicted"/>
<dbReference type="Proteomes" id="UP000003779">
    <property type="component" value="Chromosome"/>
</dbReference>
<sequence>MRRSGPTGHRNLLRYVPASGEAHGHRVSERIYPEVARATTKRRSTTS</sequence>
<reference evidence="2 3" key="1">
    <citation type="journal article" date="2012" name="J. Bacteriol.">
        <title>Whole-Genome Sequence of Nocardiopsis alba Strain ATCC BAA-2165, Associated with Honeybees.</title>
        <authorList>
            <person name="Qiao J."/>
            <person name="Chen L."/>
            <person name="Li Y."/>
            <person name="Wang J."/>
            <person name="Zhang W."/>
            <person name="Chen S."/>
        </authorList>
    </citation>
    <scope>NUCLEOTIDE SEQUENCE [LARGE SCALE GENOMIC DNA]</scope>
    <source>
        <strain evidence="3">ATCC BAA-2165 / BE74</strain>
    </source>
</reference>
<dbReference type="AlphaFoldDB" id="J7LHQ4"/>
<gene>
    <name evidence="2" type="ordered locus">B005_5036</name>
</gene>
<organism evidence="2 3">
    <name type="scientific">Nocardiopsis alba (strain ATCC BAA-2165 / BE74)</name>
    <dbReference type="NCBI Taxonomy" id="1205910"/>
    <lineage>
        <taxon>Bacteria</taxon>
        <taxon>Bacillati</taxon>
        <taxon>Actinomycetota</taxon>
        <taxon>Actinomycetes</taxon>
        <taxon>Streptosporangiales</taxon>
        <taxon>Nocardiopsidaceae</taxon>
        <taxon>Nocardiopsis</taxon>
    </lineage>
</organism>
<dbReference type="EMBL" id="CP003788">
    <property type="protein sequence ID" value="AFR10162.1"/>
    <property type="molecule type" value="Genomic_DNA"/>
</dbReference>
<name>J7LHQ4_NOCAA</name>
<evidence type="ECO:0000313" key="2">
    <source>
        <dbReference type="EMBL" id="AFR10162.1"/>
    </source>
</evidence>
<dbReference type="HOGENOM" id="CLU_3170805_0_0_11"/>
<dbReference type="KEGG" id="nal:B005_5036"/>
<evidence type="ECO:0000313" key="3">
    <source>
        <dbReference type="Proteomes" id="UP000003779"/>
    </source>
</evidence>
<feature type="region of interest" description="Disordered" evidence="1">
    <location>
        <begin position="1"/>
        <end position="28"/>
    </location>
</feature>
<reference evidence="3" key="2">
    <citation type="submission" date="2012-08" db="EMBL/GenBank/DDBJ databases">
        <title>Whole-genome sequence of Nocardiopsis alba strain ATCC BAA-2165 associated with honeybees.</title>
        <authorList>
            <person name="Qiao J."/>
            <person name="Chen L."/>
            <person name="Li Y."/>
            <person name="Wang J."/>
            <person name="Zhang W."/>
            <person name="Chen S."/>
        </authorList>
    </citation>
    <scope>NUCLEOTIDE SEQUENCE [LARGE SCALE GENOMIC DNA]</scope>
    <source>
        <strain evidence="3">ATCC BAA-2165 / BE74</strain>
    </source>
</reference>